<dbReference type="Proteomes" id="UP001497535">
    <property type="component" value="Unassembled WGS sequence"/>
</dbReference>
<accession>A0ACB0Y8T0</accession>
<name>A0ACB0Y8T0_MELEN</name>
<sequence length="313" mass="34614">MAQGLKRHAVNLLHFFVEDWFISALLGCITAALSISVDVSYEYLNHYRAVLFDFARDYDKMLGFVSWVGYLGFFVTAAALVCKYISPQAIGSGIPEVKVIMNGFFLPNYLTMRTLVAKVLSLTLTLGSGLPGPFVHMGAIVGHLLSKLTKAWQSTAFFSNEGREIEILASGCSVGIACTFSSPAGAVLYGIECTHKYFAVKNYWRAFFATTCSALIFRFANAAIIPPHIAVEEIICFVIIGLICGLFGAFFVLLHRRITYFKKRNRTFKAIFGRNSLSFTIFMAIIVGIITYPDGFGYFFAGKASFLSLKEIS</sequence>
<dbReference type="EMBL" id="CAVMJV010000007">
    <property type="protein sequence ID" value="CAK5035489.1"/>
    <property type="molecule type" value="Genomic_DNA"/>
</dbReference>
<proteinExistence type="predicted"/>
<keyword evidence="2" id="KW-1185">Reference proteome</keyword>
<evidence type="ECO:0000313" key="2">
    <source>
        <dbReference type="Proteomes" id="UP001497535"/>
    </source>
</evidence>
<gene>
    <name evidence="1" type="ORF">MENTE1834_LOCUS8771</name>
</gene>
<reference evidence="1" key="1">
    <citation type="submission" date="2023-11" db="EMBL/GenBank/DDBJ databases">
        <authorList>
            <person name="Poullet M."/>
        </authorList>
    </citation>
    <scope>NUCLEOTIDE SEQUENCE</scope>
    <source>
        <strain evidence="1">E1834</strain>
    </source>
</reference>
<comment type="caution">
    <text evidence="1">The sequence shown here is derived from an EMBL/GenBank/DDBJ whole genome shotgun (WGS) entry which is preliminary data.</text>
</comment>
<evidence type="ECO:0000313" key="1">
    <source>
        <dbReference type="EMBL" id="CAK5035489.1"/>
    </source>
</evidence>
<protein>
    <submittedName>
        <fullName evidence="1">Uncharacterized protein</fullName>
    </submittedName>
</protein>
<organism evidence="1 2">
    <name type="scientific">Meloidogyne enterolobii</name>
    <name type="common">Root-knot nematode worm</name>
    <name type="synonym">Meloidogyne mayaguensis</name>
    <dbReference type="NCBI Taxonomy" id="390850"/>
    <lineage>
        <taxon>Eukaryota</taxon>
        <taxon>Metazoa</taxon>
        <taxon>Ecdysozoa</taxon>
        <taxon>Nematoda</taxon>
        <taxon>Chromadorea</taxon>
        <taxon>Rhabditida</taxon>
        <taxon>Tylenchina</taxon>
        <taxon>Tylenchomorpha</taxon>
        <taxon>Tylenchoidea</taxon>
        <taxon>Meloidogynidae</taxon>
        <taxon>Meloidogyninae</taxon>
        <taxon>Meloidogyne</taxon>
    </lineage>
</organism>